<dbReference type="STRING" id="657014.SAMN04488092_10399"/>
<dbReference type="InterPro" id="IPR036514">
    <property type="entry name" value="SGNH_hydro_sf"/>
</dbReference>
<dbReference type="SUPFAM" id="SSF51120">
    <property type="entry name" value="beta-Roll"/>
    <property type="match status" value="1"/>
</dbReference>
<dbReference type="PROSITE" id="PS00330">
    <property type="entry name" value="HEMOLYSIN_CALCIUM"/>
    <property type="match status" value="1"/>
</dbReference>
<dbReference type="EMBL" id="FOEP01000003">
    <property type="protein sequence ID" value="SEP95326.1"/>
    <property type="molecule type" value="Genomic_DNA"/>
</dbReference>
<organism evidence="2 3">
    <name type="scientific">Thalassovita taeanensis</name>
    <dbReference type="NCBI Taxonomy" id="657014"/>
    <lineage>
        <taxon>Bacteria</taxon>
        <taxon>Pseudomonadati</taxon>
        <taxon>Pseudomonadota</taxon>
        <taxon>Alphaproteobacteria</taxon>
        <taxon>Rhodobacterales</taxon>
        <taxon>Roseobacteraceae</taxon>
        <taxon>Thalassovita</taxon>
    </lineage>
</organism>
<keyword evidence="3" id="KW-1185">Reference proteome</keyword>
<dbReference type="InterPro" id="IPR018511">
    <property type="entry name" value="Hemolysin-typ_Ca-bd_CS"/>
</dbReference>
<accession>A0A1H9C253</accession>
<dbReference type="GO" id="GO:0005509">
    <property type="term" value="F:calcium ion binding"/>
    <property type="evidence" value="ECO:0007669"/>
    <property type="project" value="InterPro"/>
</dbReference>
<feature type="chain" id="PRO_5009300782" description="Calcium-binding protein" evidence="1">
    <location>
        <begin position="23"/>
        <end position="917"/>
    </location>
</feature>
<dbReference type="RefSeq" id="WP_175545265.1">
    <property type="nucleotide sequence ID" value="NZ_FOEP01000003.1"/>
</dbReference>
<evidence type="ECO:0000313" key="2">
    <source>
        <dbReference type="EMBL" id="SEP95326.1"/>
    </source>
</evidence>
<dbReference type="Pfam" id="PF00353">
    <property type="entry name" value="HemolysinCabind"/>
    <property type="match status" value="1"/>
</dbReference>
<gene>
    <name evidence="2" type="ORF">SAMN04488092_10399</name>
</gene>
<evidence type="ECO:0000313" key="3">
    <source>
        <dbReference type="Proteomes" id="UP000198634"/>
    </source>
</evidence>
<proteinExistence type="predicted"/>
<sequence length="917" mass="101538">MISIWPRILVLLLALLPRAAMAQDTPFKAFFFGNSLVHHLTETPETSVPHWLDLLARANNHPFAADGTWGFLRNFAQTLPPVPNWSFRDLPRAWDPAQETFAQAGFNAIVITPANFIQYQAANAPYDGDNPTDQSPLGATLSLLDWAAQTAPDTQMFLYEGWAEMGGTFPPNAQTLSTYQARNQGAYHDWYQTTLTALNAARPDQHIRLIPVASVLARLLRETDLSRLAATDLYTDDAPHGTPTLYFLAALVTYATLFDHPLPPMLDLPQTIHPLVRETYAETARFITAATHPTPSLGMGLNGIADWSTQSPFIDVMKTARPWIGHLPNQWGGWEADRLRAEGYLDPNGWPTHLPPDVDRLESFILTDLPPQARNFAGRYRLSYKGEGRIEVTGRAQSIRYAPGEVWFSFDPGEGLVAITIRKTDPNGTGNYLRDIAVVREDHIPLFELSERFNPDWLALITDLRVLRFMDWMNTNASPVSHWDQRPQPSDFTYAWRGVPLEVMVDLANQTATDPWFTIPHMADDTFVKNFALQVKQSLNPRLKAYVEYSNELWNFGFPQTQWVAEQATARWGRKAGRDGWMQWAGMRAAQVAAIWTDTFGPDAPDRLIRVIATHTGWPGLEEPLLTAPLWVAEDRRANPAPATLFDAYAITGYFGIEMGGDDHAPQVLDWIAQGHPDAKLAKALRTGSLADLTTRLFPYHASVAARYGMDLVMYEGGTHLVGQGAWVNNPALTDLFTRFSYGPEMAALYADLLHGWQAAGGTLFNAFVDVAKPTQWGSWGAKRYLQDDNPRWTTLMTSNATRSGTWEQRAPGTFANGEVLRGSSAADRITGTAQRDVLVGLEGDDTLVSNGGPDGLHGGDGTDTAVLPGHAADYSFARLGAQLLVTGPQGVLRLVSIERLKFDAAPEQTYAVPPAN</sequence>
<evidence type="ECO:0008006" key="4">
    <source>
        <dbReference type="Google" id="ProtNLM"/>
    </source>
</evidence>
<dbReference type="Gene3D" id="3.40.50.1110">
    <property type="entry name" value="SGNH hydrolase"/>
    <property type="match status" value="1"/>
</dbReference>
<dbReference type="Proteomes" id="UP000198634">
    <property type="component" value="Unassembled WGS sequence"/>
</dbReference>
<reference evidence="2 3" key="1">
    <citation type="submission" date="2016-10" db="EMBL/GenBank/DDBJ databases">
        <authorList>
            <person name="de Groot N.N."/>
        </authorList>
    </citation>
    <scope>NUCLEOTIDE SEQUENCE [LARGE SCALE GENOMIC DNA]</scope>
    <source>
        <strain evidence="2 3">DSM 22007</strain>
    </source>
</reference>
<dbReference type="Gene3D" id="2.150.10.10">
    <property type="entry name" value="Serralysin-like metalloprotease, C-terminal"/>
    <property type="match status" value="1"/>
</dbReference>
<feature type="signal peptide" evidence="1">
    <location>
        <begin position="1"/>
        <end position="22"/>
    </location>
</feature>
<evidence type="ECO:0000256" key="1">
    <source>
        <dbReference type="SAM" id="SignalP"/>
    </source>
</evidence>
<name>A0A1H9C253_9RHOB</name>
<dbReference type="GO" id="GO:0016788">
    <property type="term" value="F:hydrolase activity, acting on ester bonds"/>
    <property type="evidence" value="ECO:0007669"/>
    <property type="project" value="UniProtKB-ARBA"/>
</dbReference>
<dbReference type="InterPro" id="IPR001343">
    <property type="entry name" value="Hemolysn_Ca-bd"/>
</dbReference>
<protein>
    <recommendedName>
        <fullName evidence="4">Calcium-binding protein</fullName>
    </recommendedName>
</protein>
<keyword evidence="1" id="KW-0732">Signal</keyword>
<dbReference type="InterPro" id="IPR011049">
    <property type="entry name" value="Serralysin-like_metalloprot_C"/>
</dbReference>
<dbReference type="AlphaFoldDB" id="A0A1H9C253"/>